<dbReference type="PANTHER" id="PTHR30537:SF3">
    <property type="entry name" value="TRANSCRIPTIONAL REGULATORY PROTEIN"/>
    <property type="match status" value="1"/>
</dbReference>
<evidence type="ECO:0000256" key="1">
    <source>
        <dbReference type="ARBA" id="ARBA00009437"/>
    </source>
</evidence>
<name>A0A4R5LLK5_9BURK</name>
<dbReference type="SUPFAM" id="SSF46785">
    <property type="entry name" value="Winged helix' DNA-binding domain"/>
    <property type="match status" value="1"/>
</dbReference>
<dbReference type="InterPro" id="IPR058163">
    <property type="entry name" value="LysR-type_TF_proteobact-type"/>
</dbReference>
<proteinExistence type="inferred from homology"/>
<organism evidence="6 7">
    <name type="scientific">Paraburkholderia guartelaensis</name>
    <dbReference type="NCBI Taxonomy" id="2546446"/>
    <lineage>
        <taxon>Bacteria</taxon>
        <taxon>Pseudomonadati</taxon>
        <taxon>Pseudomonadota</taxon>
        <taxon>Betaproteobacteria</taxon>
        <taxon>Burkholderiales</taxon>
        <taxon>Burkholderiaceae</taxon>
        <taxon>Paraburkholderia</taxon>
    </lineage>
</organism>
<dbReference type="SUPFAM" id="SSF53850">
    <property type="entry name" value="Periplasmic binding protein-like II"/>
    <property type="match status" value="1"/>
</dbReference>
<evidence type="ECO:0000313" key="7">
    <source>
        <dbReference type="Proteomes" id="UP000295606"/>
    </source>
</evidence>
<comment type="similarity">
    <text evidence="1">Belongs to the LysR transcriptional regulatory family.</text>
</comment>
<dbReference type="PANTHER" id="PTHR30537">
    <property type="entry name" value="HTH-TYPE TRANSCRIPTIONAL REGULATOR"/>
    <property type="match status" value="1"/>
</dbReference>
<dbReference type="AlphaFoldDB" id="A0A4R5LLK5"/>
<dbReference type="InterPro" id="IPR036388">
    <property type="entry name" value="WH-like_DNA-bd_sf"/>
</dbReference>
<dbReference type="Pfam" id="PF00126">
    <property type="entry name" value="HTH_1"/>
    <property type="match status" value="1"/>
</dbReference>
<keyword evidence="3" id="KW-0238">DNA-binding</keyword>
<evidence type="ECO:0000313" key="6">
    <source>
        <dbReference type="EMBL" id="TDG10704.1"/>
    </source>
</evidence>
<keyword evidence="4" id="KW-0804">Transcription</keyword>
<protein>
    <submittedName>
        <fullName evidence="6">LysR family transcriptional regulator</fullName>
    </submittedName>
</protein>
<keyword evidence="2" id="KW-0805">Transcription regulation</keyword>
<dbReference type="InterPro" id="IPR005119">
    <property type="entry name" value="LysR_subst-bd"/>
</dbReference>
<sequence length="316" mass="33727">MFDWQDLRYFDVLARVGTLSGAAGALSVEHATIGRRVASLEAALGLKLVYRLPRSIRLTEDGKAIAALAAPMVEGAQAIEAYALRASSSLSGTVRISVPPTLGSHCIAQHMRAFREANPTVKIVMEGAAGIAPLDRGVADVAIRMVEPKEGSLVTRRIGAICFGLYASHDYATRPAGQWEFIANDASLDHVSHQRWLRAYLDGRPIVFETGDVIGQQAAARNGVGVALLPTLIGDGDTALVRIDRESAPPETPLWLVTYPDLRRTPAVKAVMAFLVECVGRDPHFSMPVDAGSAQTVATRIDSPLAGLSPSIRSAK</sequence>
<reference evidence="6 7" key="1">
    <citation type="submission" date="2019-03" db="EMBL/GenBank/DDBJ databases">
        <title>Paraburkholderia sp. isolated from native Mimosa gymnas in Guartela State Park, Brazil.</title>
        <authorList>
            <person name="Paulitsch F."/>
            <person name="Hungria M."/>
            <person name="Delamuta J.R.M."/>
            <person name="Ribeiro R.A."/>
            <person name="Dall'Agnol R."/>
            <person name="Silva J.S.B."/>
        </authorList>
    </citation>
    <scope>NUCLEOTIDE SEQUENCE [LARGE SCALE GENOMIC DNA]</scope>
    <source>
        <strain evidence="6 7">CNPSo 3008</strain>
    </source>
</reference>
<evidence type="ECO:0000256" key="2">
    <source>
        <dbReference type="ARBA" id="ARBA00023015"/>
    </source>
</evidence>
<dbReference type="RefSeq" id="WP_133179061.1">
    <property type="nucleotide sequence ID" value="NZ_SMOD01000001.1"/>
</dbReference>
<dbReference type="EMBL" id="SMOD01000001">
    <property type="protein sequence ID" value="TDG10704.1"/>
    <property type="molecule type" value="Genomic_DNA"/>
</dbReference>
<dbReference type="Gene3D" id="3.40.190.290">
    <property type="match status" value="1"/>
</dbReference>
<dbReference type="OrthoDB" id="8579932at2"/>
<dbReference type="Gene3D" id="1.10.10.10">
    <property type="entry name" value="Winged helix-like DNA-binding domain superfamily/Winged helix DNA-binding domain"/>
    <property type="match status" value="1"/>
</dbReference>
<evidence type="ECO:0000256" key="4">
    <source>
        <dbReference type="ARBA" id="ARBA00023163"/>
    </source>
</evidence>
<comment type="caution">
    <text evidence="6">The sequence shown here is derived from an EMBL/GenBank/DDBJ whole genome shotgun (WGS) entry which is preliminary data.</text>
</comment>
<dbReference type="PROSITE" id="PS50931">
    <property type="entry name" value="HTH_LYSR"/>
    <property type="match status" value="1"/>
</dbReference>
<evidence type="ECO:0000256" key="3">
    <source>
        <dbReference type="ARBA" id="ARBA00023125"/>
    </source>
</evidence>
<feature type="domain" description="HTH lysR-type" evidence="5">
    <location>
        <begin position="2"/>
        <end position="59"/>
    </location>
</feature>
<evidence type="ECO:0000259" key="5">
    <source>
        <dbReference type="PROSITE" id="PS50931"/>
    </source>
</evidence>
<gene>
    <name evidence="6" type="ORF">E1N52_00125</name>
</gene>
<dbReference type="Pfam" id="PF03466">
    <property type="entry name" value="LysR_substrate"/>
    <property type="match status" value="1"/>
</dbReference>
<dbReference type="InterPro" id="IPR036390">
    <property type="entry name" value="WH_DNA-bd_sf"/>
</dbReference>
<dbReference type="GO" id="GO:0006351">
    <property type="term" value="P:DNA-templated transcription"/>
    <property type="evidence" value="ECO:0007669"/>
    <property type="project" value="TreeGrafter"/>
</dbReference>
<dbReference type="GO" id="GO:0003700">
    <property type="term" value="F:DNA-binding transcription factor activity"/>
    <property type="evidence" value="ECO:0007669"/>
    <property type="project" value="InterPro"/>
</dbReference>
<accession>A0A4R5LLK5</accession>
<dbReference type="GO" id="GO:0043565">
    <property type="term" value="F:sequence-specific DNA binding"/>
    <property type="evidence" value="ECO:0007669"/>
    <property type="project" value="TreeGrafter"/>
</dbReference>
<dbReference type="InterPro" id="IPR000847">
    <property type="entry name" value="LysR_HTH_N"/>
</dbReference>
<dbReference type="Proteomes" id="UP000295606">
    <property type="component" value="Unassembled WGS sequence"/>
</dbReference>